<evidence type="ECO:0000256" key="6">
    <source>
        <dbReference type="SAM" id="Phobius"/>
    </source>
</evidence>
<evidence type="ECO:0000256" key="5">
    <source>
        <dbReference type="SAM" id="MobiDB-lite"/>
    </source>
</evidence>
<keyword evidence="9" id="KW-1185">Reference proteome</keyword>
<keyword evidence="3 6" id="KW-1133">Transmembrane helix</keyword>
<feature type="domain" description="Major facilitator superfamily (MFS) profile" evidence="7">
    <location>
        <begin position="88"/>
        <end position="588"/>
    </location>
</feature>
<sequence length="656" mass="70917">MAFLLYKYIKKQAAQRKAAQAAATAETGSFTPDVPGAQHQKPAKTHNGLIQEGSATTDSINHQPVVDEQEAARVKAEKAARRKYRWKMVIGLILPNFLAAADATIIAPAVPIISSHFNHLGSGFNWIVTAYTLTLTTFAPTSGQIADIYGRHTALQFHIFCIMIGSVFCSAANSWGMLLFGRALTGVGGAGIMLLTKLVLSDNVSLADNSKNNSIFSLVSGISYAIGPVIGGYLAEASWRYCFVVSIPVAFVSHLLIFFLMRKDLVKGSVSGTGYGGYTRGLLAFDWVGIVLFIFGVGLIILAIMWGGTEYAWSSAAFIAPITIGAVLFILFWTHEFLLEPGRVFARTFKRTVAMIPWHLFSRHDTFHLMTINFASGAALYSAFYFISIYWEIAEGYSASKAGVQLLYYTPGLGVGVYSAMFLCNYWPAQTFYPLFFGSVTECAGLAALIYAVSVRHRALVNGMIAIAGVGTGLRFMPQTLHVAGIWPTRLAACMSLMSFVFPFGGTIGISMMGSVFSNKFDEYVGKIAPPAGRSAYSGHDLQNLTTIASLPAGVQEEIQNAGARAVMWAFISIMPFMLLSIIAAASLGNVWIKKGGSGDKNEKGGVIYGSYLLALAKGTVGAERVERDSVEKHENEKNKELEGDGRGRQGHDEVV</sequence>
<name>A0A6A6YZ14_9PEZI</name>
<feature type="transmembrane region" description="Helical" evidence="6">
    <location>
        <begin position="212"/>
        <end position="235"/>
    </location>
</feature>
<evidence type="ECO:0000259" key="7">
    <source>
        <dbReference type="PROSITE" id="PS50850"/>
    </source>
</evidence>
<feature type="transmembrane region" description="Helical" evidence="6">
    <location>
        <begin position="179"/>
        <end position="200"/>
    </location>
</feature>
<feature type="transmembrane region" description="Helical" evidence="6">
    <location>
        <begin position="369"/>
        <end position="391"/>
    </location>
</feature>
<keyword evidence="2 6" id="KW-0812">Transmembrane</keyword>
<feature type="compositionally biased region" description="Basic and acidic residues" evidence="5">
    <location>
        <begin position="624"/>
        <end position="656"/>
    </location>
</feature>
<evidence type="ECO:0000256" key="1">
    <source>
        <dbReference type="ARBA" id="ARBA00004141"/>
    </source>
</evidence>
<proteinExistence type="predicted"/>
<dbReference type="GO" id="GO:0005886">
    <property type="term" value="C:plasma membrane"/>
    <property type="evidence" value="ECO:0007669"/>
    <property type="project" value="TreeGrafter"/>
</dbReference>
<feature type="transmembrane region" description="Helical" evidence="6">
    <location>
        <begin position="282"/>
        <end position="306"/>
    </location>
</feature>
<feature type="transmembrane region" description="Helical" evidence="6">
    <location>
        <begin position="497"/>
        <end position="517"/>
    </location>
</feature>
<accession>A0A6A6YZ14</accession>
<evidence type="ECO:0000313" key="8">
    <source>
        <dbReference type="EMBL" id="KAF2813244.1"/>
    </source>
</evidence>
<feature type="transmembrane region" description="Helical" evidence="6">
    <location>
        <begin position="153"/>
        <end position="173"/>
    </location>
</feature>
<evidence type="ECO:0000256" key="2">
    <source>
        <dbReference type="ARBA" id="ARBA00022692"/>
    </source>
</evidence>
<evidence type="ECO:0000313" key="10">
    <source>
        <dbReference type="RefSeq" id="XP_033580208.1"/>
    </source>
</evidence>
<gene>
    <name evidence="8 10" type="ORF">BDZ99DRAFT_486543</name>
</gene>
<dbReference type="SUPFAM" id="SSF103473">
    <property type="entry name" value="MFS general substrate transporter"/>
    <property type="match status" value="1"/>
</dbReference>
<feature type="transmembrane region" description="Helical" evidence="6">
    <location>
        <begin position="312"/>
        <end position="333"/>
    </location>
</feature>
<dbReference type="PROSITE" id="PS50850">
    <property type="entry name" value="MFS"/>
    <property type="match status" value="1"/>
</dbReference>
<feature type="transmembrane region" description="Helical" evidence="6">
    <location>
        <begin position="88"/>
        <end position="111"/>
    </location>
</feature>
<feature type="transmembrane region" description="Helical" evidence="6">
    <location>
        <begin position="241"/>
        <end position="261"/>
    </location>
</feature>
<dbReference type="AlphaFoldDB" id="A0A6A6YZ14"/>
<dbReference type="PANTHER" id="PTHR23501">
    <property type="entry name" value="MAJOR FACILITATOR SUPERFAMILY"/>
    <property type="match status" value="1"/>
</dbReference>
<dbReference type="Pfam" id="PF07690">
    <property type="entry name" value="MFS_1"/>
    <property type="match status" value="1"/>
</dbReference>
<protein>
    <submittedName>
        <fullName evidence="8 10">MFS general substrate transporter</fullName>
    </submittedName>
</protein>
<reference evidence="8 10" key="1">
    <citation type="journal article" date="2020" name="Stud. Mycol.">
        <title>101 Dothideomycetes genomes: a test case for predicting lifestyles and emergence of pathogens.</title>
        <authorList>
            <person name="Haridas S."/>
            <person name="Albert R."/>
            <person name="Binder M."/>
            <person name="Bloem J."/>
            <person name="Labutti K."/>
            <person name="Salamov A."/>
            <person name="Andreopoulos B."/>
            <person name="Baker S."/>
            <person name="Barry K."/>
            <person name="Bills G."/>
            <person name="Bluhm B."/>
            <person name="Cannon C."/>
            <person name="Castanera R."/>
            <person name="Culley D."/>
            <person name="Daum C."/>
            <person name="Ezra D."/>
            <person name="Gonzalez J."/>
            <person name="Henrissat B."/>
            <person name="Kuo A."/>
            <person name="Liang C."/>
            <person name="Lipzen A."/>
            <person name="Lutzoni F."/>
            <person name="Magnuson J."/>
            <person name="Mondo S."/>
            <person name="Nolan M."/>
            <person name="Ohm R."/>
            <person name="Pangilinan J."/>
            <person name="Park H.-J."/>
            <person name="Ramirez L."/>
            <person name="Alfaro M."/>
            <person name="Sun H."/>
            <person name="Tritt A."/>
            <person name="Yoshinaga Y."/>
            <person name="Zwiers L.-H."/>
            <person name="Turgeon B."/>
            <person name="Goodwin S."/>
            <person name="Spatafora J."/>
            <person name="Crous P."/>
            <person name="Grigoriev I."/>
        </authorList>
    </citation>
    <scope>NUCLEOTIDE SEQUENCE</scope>
    <source>
        <strain evidence="8 10">CBS 304.34</strain>
    </source>
</reference>
<dbReference type="InterPro" id="IPR020846">
    <property type="entry name" value="MFS_dom"/>
</dbReference>
<evidence type="ECO:0000313" key="9">
    <source>
        <dbReference type="Proteomes" id="UP000504636"/>
    </source>
</evidence>
<feature type="transmembrane region" description="Helical" evidence="6">
    <location>
        <begin position="406"/>
        <end position="424"/>
    </location>
</feature>
<dbReference type="InterPro" id="IPR011701">
    <property type="entry name" value="MFS"/>
</dbReference>
<comment type="subcellular location">
    <subcellularLocation>
        <location evidence="1">Membrane</location>
        <topology evidence="1">Multi-pass membrane protein</topology>
    </subcellularLocation>
</comment>
<feature type="transmembrane region" description="Helical" evidence="6">
    <location>
        <begin position="431"/>
        <end position="453"/>
    </location>
</feature>
<dbReference type="OrthoDB" id="6770063at2759"/>
<dbReference type="GeneID" id="54463676"/>
<dbReference type="RefSeq" id="XP_033580208.1">
    <property type="nucleotide sequence ID" value="XM_033722783.1"/>
</dbReference>
<feature type="transmembrane region" description="Helical" evidence="6">
    <location>
        <begin position="459"/>
        <end position="477"/>
    </location>
</feature>
<feature type="region of interest" description="Disordered" evidence="5">
    <location>
        <begin position="26"/>
        <end position="45"/>
    </location>
</feature>
<reference evidence="10" key="2">
    <citation type="submission" date="2020-04" db="EMBL/GenBank/DDBJ databases">
        <authorList>
            <consortium name="NCBI Genome Project"/>
        </authorList>
    </citation>
    <scope>NUCLEOTIDE SEQUENCE</scope>
    <source>
        <strain evidence="10">CBS 304.34</strain>
    </source>
</reference>
<evidence type="ECO:0000256" key="4">
    <source>
        <dbReference type="ARBA" id="ARBA00023136"/>
    </source>
</evidence>
<feature type="region of interest" description="Disordered" evidence="5">
    <location>
        <begin position="622"/>
        <end position="656"/>
    </location>
</feature>
<feature type="transmembrane region" description="Helical" evidence="6">
    <location>
        <begin position="566"/>
        <end position="593"/>
    </location>
</feature>
<dbReference type="Gene3D" id="1.20.1250.20">
    <property type="entry name" value="MFS general substrate transporter like domains"/>
    <property type="match status" value="1"/>
</dbReference>
<dbReference type="PANTHER" id="PTHR23501:SF39">
    <property type="entry name" value="MULTIDRUG TRANSPORTER, PUTATIVE (AFU_ORTHOLOGUE AFUA_1G05010)-RELATED"/>
    <property type="match status" value="1"/>
</dbReference>
<dbReference type="Proteomes" id="UP000504636">
    <property type="component" value="Unplaced"/>
</dbReference>
<keyword evidence="4 6" id="KW-0472">Membrane</keyword>
<dbReference type="InterPro" id="IPR036259">
    <property type="entry name" value="MFS_trans_sf"/>
</dbReference>
<dbReference type="GO" id="GO:0022857">
    <property type="term" value="F:transmembrane transporter activity"/>
    <property type="evidence" value="ECO:0007669"/>
    <property type="project" value="InterPro"/>
</dbReference>
<evidence type="ECO:0000256" key="3">
    <source>
        <dbReference type="ARBA" id="ARBA00022989"/>
    </source>
</evidence>
<reference evidence="10" key="3">
    <citation type="submission" date="2025-04" db="UniProtKB">
        <authorList>
            <consortium name="RefSeq"/>
        </authorList>
    </citation>
    <scope>IDENTIFICATION</scope>
    <source>
        <strain evidence="10">CBS 304.34</strain>
    </source>
</reference>
<dbReference type="EMBL" id="MU003696">
    <property type="protein sequence ID" value="KAF2813244.1"/>
    <property type="molecule type" value="Genomic_DNA"/>
</dbReference>
<organism evidence="8">
    <name type="scientific">Mytilinidion resinicola</name>
    <dbReference type="NCBI Taxonomy" id="574789"/>
    <lineage>
        <taxon>Eukaryota</taxon>
        <taxon>Fungi</taxon>
        <taxon>Dikarya</taxon>
        <taxon>Ascomycota</taxon>
        <taxon>Pezizomycotina</taxon>
        <taxon>Dothideomycetes</taxon>
        <taxon>Pleosporomycetidae</taxon>
        <taxon>Mytilinidiales</taxon>
        <taxon>Mytilinidiaceae</taxon>
        <taxon>Mytilinidion</taxon>
    </lineage>
</organism>